<dbReference type="GO" id="GO:0005737">
    <property type="term" value="C:cytoplasm"/>
    <property type="evidence" value="ECO:0007669"/>
    <property type="project" value="TreeGrafter"/>
</dbReference>
<evidence type="ECO:0000256" key="11">
    <source>
        <dbReference type="ARBA" id="ARBA00023163"/>
    </source>
</evidence>
<comment type="subunit">
    <text evidence="12">Monomer. Interacts with DnaB.</text>
</comment>
<dbReference type="InterPro" id="IPR050219">
    <property type="entry name" value="DnaG_primase"/>
</dbReference>
<dbReference type="PANTHER" id="PTHR30313:SF2">
    <property type="entry name" value="DNA PRIMASE"/>
    <property type="match status" value="1"/>
</dbReference>
<accession>A0A2T0X6Z3</accession>
<dbReference type="GO" id="GO:0008270">
    <property type="term" value="F:zinc ion binding"/>
    <property type="evidence" value="ECO:0007669"/>
    <property type="project" value="UniProtKB-UniRule"/>
</dbReference>
<evidence type="ECO:0000256" key="4">
    <source>
        <dbReference type="ARBA" id="ARBA00022695"/>
    </source>
</evidence>
<dbReference type="SMART" id="SM00400">
    <property type="entry name" value="ZnF_CHCC"/>
    <property type="match status" value="1"/>
</dbReference>
<evidence type="ECO:0000256" key="3">
    <source>
        <dbReference type="ARBA" id="ARBA00022679"/>
    </source>
</evidence>
<dbReference type="GO" id="GO:1990077">
    <property type="term" value="C:primosome complex"/>
    <property type="evidence" value="ECO:0007669"/>
    <property type="project" value="UniProtKB-KW"/>
</dbReference>
<evidence type="ECO:0000256" key="8">
    <source>
        <dbReference type="ARBA" id="ARBA00022833"/>
    </source>
</evidence>
<dbReference type="HAMAP" id="MF_00974">
    <property type="entry name" value="DNA_primase_DnaG"/>
    <property type="match status" value="1"/>
</dbReference>
<dbReference type="NCBIfam" id="TIGR01391">
    <property type="entry name" value="dnaG"/>
    <property type="match status" value="1"/>
</dbReference>
<dbReference type="Gene3D" id="3.90.580.10">
    <property type="entry name" value="Zinc finger, CHC2-type domain"/>
    <property type="match status" value="1"/>
</dbReference>
<evidence type="ECO:0000313" key="16">
    <source>
        <dbReference type="Proteomes" id="UP000238801"/>
    </source>
</evidence>
<dbReference type="InterPro" id="IPR030846">
    <property type="entry name" value="DnaG_bac"/>
</dbReference>
<comment type="catalytic activity">
    <reaction evidence="12">
        <text>ssDNA + n NTP = ssDNA/pppN(pN)n-1 hybrid + (n-1) diphosphate.</text>
        <dbReference type="EC" id="2.7.7.101"/>
    </reaction>
</comment>
<evidence type="ECO:0000256" key="5">
    <source>
        <dbReference type="ARBA" id="ARBA00022705"/>
    </source>
</evidence>
<feature type="compositionally biased region" description="Gly residues" evidence="13">
    <location>
        <begin position="440"/>
        <end position="449"/>
    </location>
</feature>
<dbReference type="InterPro" id="IPR002694">
    <property type="entry name" value="Znf_CHC2"/>
</dbReference>
<keyword evidence="16" id="KW-1185">Reference proteome</keyword>
<comment type="function">
    <text evidence="12">RNA polymerase that catalyzes the synthesis of short RNA molecules used as primers for DNA polymerase during DNA replication.</text>
</comment>
<dbReference type="Pfam" id="PF01807">
    <property type="entry name" value="Zn_ribbon_DnaG"/>
    <property type="match status" value="1"/>
</dbReference>
<keyword evidence="7 12" id="KW-0863">Zinc-finger</keyword>
<dbReference type="GO" id="GO:0006269">
    <property type="term" value="P:DNA replication, synthesis of primer"/>
    <property type="evidence" value="ECO:0007669"/>
    <property type="project" value="UniProtKB-UniRule"/>
</dbReference>
<keyword evidence="9" id="KW-0460">Magnesium</keyword>
<keyword evidence="10 12" id="KW-0238">DNA-binding</keyword>
<keyword evidence="2 12" id="KW-0639">Primosome</keyword>
<dbReference type="GO" id="GO:0003677">
    <property type="term" value="F:DNA binding"/>
    <property type="evidence" value="ECO:0007669"/>
    <property type="project" value="UniProtKB-KW"/>
</dbReference>
<dbReference type="AlphaFoldDB" id="A0A2T0X6Z3"/>
<evidence type="ECO:0000256" key="2">
    <source>
        <dbReference type="ARBA" id="ARBA00022515"/>
    </source>
</evidence>
<feature type="region of interest" description="Disordered" evidence="13">
    <location>
        <begin position="613"/>
        <end position="633"/>
    </location>
</feature>
<dbReference type="Gene3D" id="3.40.1360.10">
    <property type="match status" value="1"/>
</dbReference>
<sequence>MALPDGFLDELRNRLSLADVVGRKVVWDQRKSNRAKGDWWAPCPFHGERTASFHVLDRQGYYYCFGCHAKGDAISFVRETENVGFMEAVEILATEAGMTMPARDPDAARREEAKRGLSDVVEAAFRHYATLLNGAAAKDARGYLARRGLGEEAVRRFGLGFAPDARRGVIDALGKKGISEAEAIAAGLAAKPDGPGDAYDRFRDRIVFPIRDARGRAVSLAGRAMSNGAKAKYLNGPDTVLFDKGAILWNEANARDRARDGGPVVLAEGYMDVIALDLAGIATVAPMGTAVTEGQLRRLWRLADEPVVALDGDRAGLRAAERIVDLALPLLEAGRSLRFALMPDGKDPDDLIREKGPEAAKEALEGAIPLVEMLWRRETARPLDTPERRAAADKALREAIRRIPDPGLRRHYADAIQERRTAAFGSREAKARSGGFAPRGQGGGRGFGRGFRDAPRPVIPGPGRASALARGGEAEVEIREGLVLGVLLLHPGLLDAVEDRIEAHDFGPLWSRLASAVLQHAASPDLCAESIPGGALEALRARPHLREHPAIRAPGDAALALATLREEIGKLEAARVLAAEVAEAAEALEGLPGEGTDWRLGRAARAHDEARRAAAEDDTVYETAPNGVPLSRTEREAWAELERLLPGGARDGGE</sequence>
<feature type="zinc finger region" description="CHC2-type" evidence="12">
    <location>
        <begin position="43"/>
        <end position="67"/>
    </location>
</feature>
<dbReference type="RefSeq" id="WP_106160147.1">
    <property type="nucleotide sequence ID" value="NZ_PVTT01000001.1"/>
</dbReference>
<keyword evidence="8 12" id="KW-0862">Zinc</keyword>
<dbReference type="InterPro" id="IPR006171">
    <property type="entry name" value="TOPRIM_dom"/>
</dbReference>
<evidence type="ECO:0000256" key="1">
    <source>
        <dbReference type="ARBA" id="ARBA00022478"/>
    </source>
</evidence>
<evidence type="ECO:0000256" key="9">
    <source>
        <dbReference type="ARBA" id="ARBA00022842"/>
    </source>
</evidence>
<evidence type="ECO:0000313" key="15">
    <source>
        <dbReference type="EMBL" id="PRY94720.1"/>
    </source>
</evidence>
<organism evidence="15 16">
    <name type="scientific">Hasllibacter halocynthiae</name>
    <dbReference type="NCBI Taxonomy" id="595589"/>
    <lineage>
        <taxon>Bacteria</taxon>
        <taxon>Pseudomonadati</taxon>
        <taxon>Pseudomonadota</taxon>
        <taxon>Alphaproteobacteria</taxon>
        <taxon>Rhodobacterales</taxon>
        <taxon>Roseobacteraceae</taxon>
        <taxon>Hasllibacter</taxon>
    </lineage>
</organism>
<dbReference type="PANTHER" id="PTHR30313">
    <property type="entry name" value="DNA PRIMASE"/>
    <property type="match status" value="1"/>
</dbReference>
<dbReference type="InterPro" id="IPR019475">
    <property type="entry name" value="DNA_primase_DnaB-bd"/>
</dbReference>
<evidence type="ECO:0000256" key="13">
    <source>
        <dbReference type="SAM" id="MobiDB-lite"/>
    </source>
</evidence>
<keyword evidence="1 12" id="KW-0240">DNA-directed RNA polymerase</keyword>
<comment type="similarity">
    <text evidence="12">Belongs to the DnaG primase family.</text>
</comment>
<dbReference type="SUPFAM" id="SSF57783">
    <property type="entry name" value="Zinc beta-ribbon"/>
    <property type="match status" value="1"/>
</dbReference>
<keyword evidence="11 12" id="KW-0804">Transcription</keyword>
<dbReference type="InterPro" id="IPR036977">
    <property type="entry name" value="DNA_primase_Znf_CHC2"/>
</dbReference>
<evidence type="ECO:0000256" key="7">
    <source>
        <dbReference type="ARBA" id="ARBA00022771"/>
    </source>
</evidence>
<dbReference type="GO" id="GO:0000428">
    <property type="term" value="C:DNA-directed RNA polymerase complex"/>
    <property type="evidence" value="ECO:0007669"/>
    <property type="project" value="UniProtKB-KW"/>
</dbReference>
<dbReference type="GO" id="GO:0003899">
    <property type="term" value="F:DNA-directed RNA polymerase activity"/>
    <property type="evidence" value="ECO:0007669"/>
    <property type="project" value="UniProtKB-UniRule"/>
</dbReference>
<proteinExistence type="inferred from homology"/>
<dbReference type="CDD" id="cd03364">
    <property type="entry name" value="TOPRIM_DnaG_primases"/>
    <property type="match status" value="1"/>
</dbReference>
<dbReference type="Gene3D" id="3.90.980.10">
    <property type="entry name" value="DNA primase, catalytic core, N-terminal domain"/>
    <property type="match status" value="1"/>
</dbReference>
<dbReference type="Pfam" id="PF13155">
    <property type="entry name" value="Toprim_2"/>
    <property type="match status" value="1"/>
</dbReference>
<feature type="region of interest" description="Disordered" evidence="13">
    <location>
        <begin position="423"/>
        <end position="449"/>
    </location>
</feature>
<evidence type="ECO:0000256" key="12">
    <source>
        <dbReference type="HAMAP-Rule" id="MF_00974"/>
    </source>
</evidence>
<keyword evidence="3 12" id="KW-0808">Transferase</keyword>
<dbReference type="Pfam" id="PF10410">
    <property type="entry name" value="DnaB_bind"/>
    <property type="match status" value="1"/>
</dbReference>
<dbReference type="SMART" id="SM00493">
    <property type="entry name" value="TOPRIM"/>
    <property type="match status" value="1"/>
</dbReference>
<dbReference type="OrthoDB" id="9803773at2"/>
<dbReference type="InterPro" id="IPR006295">
    <property type="entry name" value="DNA_primase_DnaG"/>
</dbReference>
<name>A0A2T0X6Z3_9RHOB</name>
<dbReference type="SUPFAM" id="SSF56731">
    <property type="entry name" value="DNA primase core"/>
    <property type="match status" value="1"/>
</dbReference>
<evidence type="ECO:0000256" key="6">
    <source>
        <dbReference type="ARBA" id="ARBA00022723"/>
    </source>
</evidence>
<keyword evidence="4 12" id="KW-0548">Nucleotidyltransferase</keyword>
<dbReference type="InterPro" id="IPR037068">
    <property type="entry name" value="DNA_primase_core_N_sf"/>
</dbReference>
<keyword evidence="6 12" id="KW-0479">Metal-binding</keyword>
<dbReference type="Pfam" id="PF08275">
    <property type="entry name" value="DNAG_N"/>
    <property type="match status" value="1"/>
</dbReference>
<feature type="domain" description="Toprim" evidence="14">
    <location>
        <begin position="262"/>
        <end position="343"/>
    </location>
</feature>
<dbReference type="PROSITE" id="PS50880">
    <property type="entry name" value="TOPRIM"/>
    <property type="match status" value="1"/>
</dbReference>
<keyword evidence="5 12" id="KW-0235">DNA replication</keyword>
<evidence type="ECO:0000259" key="14">
    <source>
        <dbReference type="PROSITE" id="PS50880"/>
    </source>
</evidence>
<dbReference type="InterPro" id="IPR013264">
    <property type="entry name" value="DNAG_N"/>
</dbReference>
<comment type="cofactor">
    <cofactor evidence="12">
        <name>Zn(2+)</name>
        <dbReference type="ChEBI" id="CHEBI:29105"/>
    </cofactor>
    <text evidence="12">Binds 1 zinc ion per monomer.</text>
</comment>
<gene>
    <name evidence="12" type="primary">dnaG</name>
    <name evidence="15" type="ORF">BCF33_0316</name>
</gene>
<reference evidence="15 16" key="1">
    <citation type="submission" date="2018-03" db="EMBL/GenBank/DDBJ databases">
        <title>Genomic Encyclopedia of Archaeal and Bacterial Type Strains, Phase II (KMG-II): from individual species to whole genera.</title>
        <authorList>
            <person name="Goeker M."/>
        </authorList>
    </citation>
    <scope>NUCLEOTIDE SEQUENCE [LARGE SCALE GENOMIC DNA]</scope>
    <source>
        <strain evidence="15 16">DSM 29318</strain>
    </source>
</reference>
<dbReference type="EMBL" id="PVTT01000001">
    <property type="protein sequence ID" value="PRY94720.1"/>
    <property type="molecule type" value="Genomic_DNA"/>
</dbReference>
<dbReference type="Proteomes" id="UP000238801">
    <property type="component" value="Unassembled WGS sequence"/>
</dbReference>
<evidence type="ECO:0000256" key="10">
    <source>
        <dbReference type="ARBA" id="ARBA00023125"/>
    </source>
</evidence>
<dbReference type="InterPro" id="IPR034151">
    <property type="entry name" value="TOPRIM_DnaG_bac"/>
</dbReference>
<dbReference type="EC" id="2.7.7.101" evidence="12"/>
<comment type="domain">
    <text evidence="12">Contains an N-terminal zinc-binding domain, a central core domain that contains the primase activity, and a C-terminal DnaB-binding domain.</text>
</comment>
<protein>
    <recommendedName>
        <fullName evidence="12">DNA primase</fullName>
        <ecNumber evidence="12">2.7.7.101</ecNumber>
    </recommendedName>
</protein>
<comment type="caution">
    <text evidence="15">The sequence shown here is derived from an EMBL/GenBank/DDBJ whole genome shotgun (WGS) entry which is preliminary data.</text>
</comment>